<evidence type="ECO:0000259" key="10">
    <source>
        <dbReference type="PROSITE" id="PS00623"/>
    </source>
</evidence>
<evidence type="ECO:0000256" key="3">
    <source>
        <dbReference type="ARBA" id="ARBA00022630"/>
    </source>
</evidence>
<dbReference type="PROSITE" id="PS00624">
    <property type="entry name" value="GMC_OXRED_2"/>
    <property type="match status" value="1"/>
</dbReference>
<dbReference type="Proteomes" id="UP000639403">
    <property type="component" value="Unassembled WGS sequence"/>
</dbReference>
<evidence type="ECO:0000256" key="1">
    <source>
        <dbReference type="ARBA" id="ARBA00001974"/>
    </source>
</evidence>
<evidence type="ECO:0000256" key="5">
    <source>
        <dbReference type="ARBA" id="ARBA00022827"/>
    </source>
</evidence>
<reference evidence="12" key="1">
    <citation type="submission" date="2020-11" db="EMBL/GenBank/DDBJ databases">
        <authorList>
            <person name="Koelle M."/>
            <person name="Horta M.A.C."/>
            <person name="Nowrousian M."/>
            <person name="Ohm R.A."/>
            <person name="Benz P."/>
            <person name="Pilgard A."/>
        </authorList>
    </citation>
    <scope>NUCLEOTIDE SEQUENCE</scope>
    <source>
        <strain evidence="12">FPRL280</strain>
    </source>
</reference>
<dbReference type="InterPro" id="IPR000172">
    <property type="entry name" value="GMC_OxRdtase_N"/>
</dbReference>
<evidence type="ECO:0000313" key="13">
    <source>
        <dbReference type="Proteomes" id="UP000639403"/>
    </source>
</evidence>
<name>A0A8H7NX95_9APHY</name>
<dbReference type="InterPro" id="IPR007867">
    <property type="entry name" value="GMC_OxRtase_C"/>
</dbReference>
<comment type="cofactor">
    <cofactor evidence="1 8">
        <name>FAD</name>
        <dbReference type="ChEBI" id="CHEBI:57692"/>
    </cofactor>
</comment>
<keyword evidence="3 9" id="KW-0285">Flavoprotein</keyword>
<proteinExistence type="inferred from homology"/>
<comment type="caution">
    <text evidence="12">The sequence shown here is derived from an EMBL/GenBank/DDBJ whole genome shotgun (WGS) entry which is preliminary data.</text>
</comment>
<feature type="binding site" evidence="8">
    <location>
        <position position="263"/>
    </location>
    <ligand>
        <name>FAD</name>
        <dbReference type="ChEBI" id="CHEBI:57692"/>
    </ligand>
</feature>
<keyword evidence="4" id="KW-0732">Signal</keyword>
<dbReference type="Gene3D" id="3.50.50.60">
    <property type="entry name" value="FAD/NAD(P)-binding domain"/>
    <property type="match status" value="1"/>
</dbReference>
<dbReference type="SUPFAM" id="SSF51905">
    <property type="entry name" value="FAD/NAD(P)-binding domain"/>
    <property type="match status" value="1"/>
</dbReference>
<gene>
    <name evidence="12" type="ORF">IEO21_07886</name>
</gene>
<evidence type="ECO:0000256" key="8">
    <source>
        <dbReference type="PIRSR" id="PIRSR000137-2"/>
    </source>
</evidence>
<evidence type="ECO:0000256" key="6">
    <source>
        <dbReference type="ARBA" id="ARBA00023002"/>
    </source>
</evidence>
<dbReference type="InterPro" id="IPR012132">
    <property type="entry name" value="GMC_OxRdtase"/>
</dbReference>
<feature type="domain" description="Glucose-methanol-choline oxidoreductase N-terminal" evidence="10">
    <location>
        <begin position="127"/>
        <end position="150"/>
    </location>
</feature>
<evidence type="ECO:0000256" key="2">
    <source>
        <dbReference type="ARBA" id="ARBA00010790"/>
    </source>
</evidence>
<dbReference type="PIRSF" id="PIRSF000137">
    <property type="entry name" value="Alcohol_oxidase"/>
    <property type="match status" value="1"/>
</dbReference>
<dbReference type="GO" id="GO:0050660">
    <property type="term" value="F:flavin adenine dinucleotide binding"/>
    <property type="evidence" value="ECO:0007669"/>
    <property type="project" value="InterPro"/>
</dbReference>
<dbReference type="SUPFAM" id="SSF54373">
    <property type="entry name" value="FAD-linked reductases, C-terminal domain"/>
    <property type="match status" value="1"/>
</dbReference>
<dbReference type="Gene3D" id="3.30.560.10">
    <property type="entry name" value="Glucose Oxidase, domain 3"/>
    <property type="match status" value="1"/>
</dbReference>
<feature type="domain" description="Glucose-methanol-choline oxidoreductase N-terminal" evidence="11">
    <location>
        <begin position="303"/>
        <end position="317"/>
    </location>
</feature>
<evidence type="ECO:0000259" key="11">
    <source>
        <dbReference type="PROSITE" id="PS00624"/>
    </source>
</evidence>
<dbReference type="PANTHER" id="PTHR11552:SF201">
    <property type="entry name" value="GLUCOSE-METHANOL-CHOLINE OXIDOREDUCTASE N-TERMINAL DOMAIN-CONTAINING PROTEIN"/>
    <property type="match status" value="1"/>
</dbReference>
<reference evidence="12" key="2">
    <citation type="journal article" name="Front. Microbiol.">
        <title>Degradative Capacity of Two Strains of Rhodonia placenta: From Phenotype to Genotype.</title>
        <authorList>
            <person name="Kolle M."/>
            <person name="Horta M.A.C."/>
            <person name="Nowrousian M."/>
            <person name="Ohm R.A."/>
            <person name="Benz J.P."/>
            <person name="Pilgard A."/>
        </authorList>
    </citation>
    <scope>NUCLEOTIDE SEQUENCE</scope>
    <source>
        <strain evidence="12">FPRL280</strain>
    </source>
</reference>
<dbReference type="Pfam" id="PF05199">
    <property type="entry name" value="GMC_oxred_C"/>
    <property type="match status" value="1"/>
</dbReference>
<dbReference type="PROSITE" id="PS00623">
    <property type="entry name" value="GMC_OXRED_1"/>
    <property type="match status" value="1"/>
</dbReference>
<dbReference type="EMBL" id="JADOXO010000243">
    <property type="protein sequence ID" value="KAF9808298.1"/>
    <property type="molecule type" value="Genomic_DNA"/>
</dbReference>
<sequence length="623" mass="68209">MLADSTQVAGKNFDYIIVGEYGFFEVCHVAYAPAGGGVSRKPGKLAARYVVLTLLAQTAGLALAARLSEDTTLSVLVLEAGEANLNEKAHLVPRQRSMQFNNPKFDWAFNTMTLLGFLADLIVLCRGKGLGGSSAMNFLVWNKPAREYLESFGHLGNEGWNWERFAEYSKKAERFNMQNASWVSRSAENNKIGVHVFTSPLDSCVFVSYNFWFRSSDWPQVHGTSMFASTLDPKTHLRAYATTAYYEPNASRINLTVLVSAHVVKVNTKANGDGTVTAIGVSFLCGGSVHEVFCNKEVCLAAGAVMTPQILELSGIGDPDVLEKAGVQTKVELPGVGANVQEHLWSGIIYEVKQHKVDGREVNTLDPLLFPEEAVKHAALHPQGKGALNLATVCLAFLPLAAISKDAERLQRTVSDTILSNIRDGKYPSGLQKQYEIQLKHLEQNVPSLEVMCSPGPIVPPSRLDVNKKHVTIGFALNSPFSRGTIHITSKDPLAHPEIDPHVFEEHVDLQTLVELVKFCRTLAMTDPLKDILGGECDEIWPAANTETDEQIEDQLRNVVSTSYHTVGSCSMLPLEDGGVVDSRLKVYHTTNVRVVDLSIVPLHIGSHTQGALPCVNLIELTR</sequence>
<dbReference type="Pfam" id="PF00732">
    <property type="entry name" value="GMC_oxred_N"/>
    <property type="match status" value="1"/>
</dbReference>
<feature type="active site" description="Proton donor" evidence="7">
    <location>
        <position position="565"/>
    </location>
</feature>
<dbReference type="AlphaFoldDB" id="A0A8H7NX95"/>
<evidence type="ECO:0000256" key="7">
    <source>
        <dbReference type="PIRSR" id="PIRSR000137-1"/>
    </source>
</evidence>
<evidence type="ECO:0000256" key="4">
    <source>
        <dbReference type="ARBA" id="ARBA00022729"/>
    </source>
</evidence>
<dbReference type="InterPro" id="IPR036188">
    <property type="entry name" value="FAD/NAD-bd_sf"/>
</dbReference>
<dbReference type="GO" id="GO:0016614">
    <property type="term" value="F:oxidoreductase activity, acting on CH-OH group of donors"/>
    <property type="evidence" value="ECO:0007669"/>
    <property type="project" value="InterPro"/>
</dbReference>
<keyword evidence="6" id="KW-0560">Oxidoreductase</keyword>
<feature type="binding site" evidence="8">
    <location>
        <begin position="137"/>
        <end position="140"/>
    </location>
    <ligand>
        <name>FAD</name>
        <dbReference type="ChEBI" id="CHEBI:57692"/>
    </ligand>
</feature>
<keyword evidence="5 8" id="KW-0274">FAD</keyword>
<feature type="active site" description="Proton acceptor" evidence="7">
    <location>
        <position position="608"/>
    </location>
</feature>
<organism evidence="12 13">
    <name type="scientific">Rhodonia placenta</name>
    <dbReference type="NCBI Taxonomy" id="104341"/>
    <lineage>
        <taxon>Eukaryota</taxon>
        <taxon>Fungi</taxon>
        <taxon>Dikarya</taxon>
        <taxon>Basidiomycota</taxon>
        <taxon>Agaricomycotina</taxon>
        <taxon>Agaricomycetes</taxon>
        <taxon>Polyporales</taxon>
        <taxon>Adustoporiaceae</taxon>
        <taxon>Rhodonia</taxon>
    </lineage>
</organism>
<dbReference type="PANTHER" id="PTHR11552">
    <property type="entry name" value="GLUCOSE-METHANOL-CHOLINE GMC OXIDOREDUCTASE"/>
    <property type="match status" value="1"/>
</dbReference>
<comment type="similarity">
    <text evidence="2 9">Belongs to the GMC oxidoreductase family.</text>
</comment>
<protein>
    <recommendedName>
        <fullName evidence="10 11">Glucose-methanol-choline oxidoreductase N-terminal domain-containing protein</fullName>
    </recommendedName>
</protein>
<feature type="binding site" evidence="8">
    <location>
        <position position="394"/>
    </location>
    <ligand>
        <name>substrate</name>
    </ligand>
</feature>
<evidence type="ECO:0000256" key="9">
    <source>
        <dbReference type="RuleBase" id="RU003968"/>
    </source>
</evidence>
<evidence type="ECO:0000313" key="12">
    <source>
        <dbReference type="EMBL" id="KAF9808298.1"/>
    </source>
</evidence>
<accession>A0A8H7NX95</accession>